<dbReference type="GO" id="GO:0032259">
    <property type="term" value="P:methylation"/>
    <property type="evidence" value="ECO:0007669"/>
    <property type="project" value="UniProtKB-KW"/>
</dbReference>
<feature type="domain" description="Methyltransferase type 11" evidence="1">
    <location>
        <begin position="71"/>
        <end position="120"/>
    </location>
</feature>
<gene>
    <name evidence="2" type="ORF">VFPBJ_07722</name>
</gene>
<dbReference type="Proteomes" id="UP000078240">
    <property type="component" value="Unassembled WGS sequence"/>
</dbReference>
<dbReference type="PANTHER" id="PTHR45036:SF1">
    <property type="entry name" value="METHYLTRANSFERASE LIKE 7A"/>
    <property type="match status" value="1"/>
</dbReference>
<dbReference type="InterPro" id="IPR029063">
    <property type="entry name" value="SAM-dependent_MTases_sf"/>
</dbReference>
<dbReference type="GO" id="GO:0008757">
    <property type="term" value="F:S-adenosylmethionine-dependent methyltransferase activity"/>
    <property type="evidence" value="ECO:0007669"/>
    <property type="project" value="InterPro"/>
</dbReference>
<keyword evidence="2" id="KW-0808">Transferase</keyword>
<evidence type="ECO:0000313" key="2">
    <source>
        <dbReference type="EMBL" id="OAQ77250.1"/>
    </source>
</evidence>
<dbReference type="InterPro" id="IPR052356">
    <property type="entry name" value="Thiol_S-MT"/>
</dbReference>
<comment type="caution">
    <text evidence="2">The sequence shown here is derived from an EMBL/GenBank/DDBJ whole genome shotgun (WGS) entry which is preliminary data.</text>
</comment>
<protein>
    <submittedName>
        <fullName evidence="2">Methyltransferase type 11</fullName>
    </submittedName>
</protein>
<evidence type="ECO:0000259" key="1">
    <source>
        <dbReference type="Pfam" id="PF08241"/>
    </source>
</evidence>
<dbReference type="PANTHER" id="PTHR45036">
    <property type="entry name" value="METHYLTRANSFERASE LIKE 7B"/>
    <property type="match status" value="1"/>
</dbReference>
<dbReference type="AlphaFoldDB" id="A0A179GII5"/>
<dbReference type="SUPFAM" id="SSF53335">
    <property type="entry name" value="S-adenosyl-L-methionine-dependent methyltransferases"/>
    <property type="match status" value="1"/>
</dbReference>
<organism evidence="2 3">
    <name type="scientific">Purpureocillium lilacinum</name>
    <name type="common">Paecilomyces lilacinus</name>
    <dbReference type="NCBI Taxonomy" id="33203"/>
    <lineage>
        <taxon>Eukaryota</taxon>
        <taxon>Fungi</taxon>
        <taxon>Dikarya</taxon>
        <taxon>Ascomycota</taxon>
        <taxon>Pezizomycotina</taxon>
        <taxon>Sordariomycetes</taxon>
        <taxon>Hypocreomycetidae</taxon>
        <taxon>Hypocreales</taxon>
        <taxon>Ophiocordycipitaceae</taxon>
        <taxon>Purpureocillium</taxon>
    </lineage>
</organism>
<name>A0A179GII5_PURLI</name>
<reference evidence="2 3" key="1">
    <citation type="submission" date="2016-01" db="EMBL/GenBank/DDBJ databases">
        <title>Biosynthesis of antibiotic leucinostatins and their inhibition on Phytophthora in bio-control Purpureocillium lilacinum.</title>
        <authorList>
            <person name="Wang G."/>
            <person name="Liu Z."/>
            <person name="Lin R."/>
            <person name="Li E."/>
            <person name="Mao Z."/>
            <person name="Ling J."/>
            <person name="Yin W."/>
            <person name="Xie B."/>
        </authorList>
    </citation>
    <scope>NUCLEOTIDE SEQUENCE [LARGE SCALE GENOMIC DNA]</scope>
    <source>
        <strain evidence="2">PLBJ-1</strain>
    </source>
</reference>
<proteinExistence type="predicted"/>
<accession>A0A179GII5</accession>
<evidence type="ECO:0000313" key="3">
    <source>
        <dbReference type="Proteomes" id="UP000078240"/>
    </source>
</evidence>
<keyword evidence="2" id="KW-0489">Methyltransferase</keyword>
<dbReference type="InterPro" id="IPR013216">
    <property type="entry name" value="Methyltransf_11"/>
</dbReference>
<sequence length="193" mass="21763">MGCYKWFKVLNENFVRFETNKTAIPKLVPQCSGVVLELGPGLGNQLCRYDKSKIEEHGLQDVYELVVSGVQESDVLEKHGITEGSLDTVLSIQVLCSVPDPKAMAKELYRLLKPGGKLIFWEHHRNSDGLTATVQHLWNPVWWPFIGGCNLTRNTREILAAAGKWENYDSIEGDEQAWSMLPRVWGVLVKPKA</sequence>
<dbReference type="Pfam" id="PF08241">
    <property type="entry name" value="Methyltransf_11"/>
    <property type="match status" value="1"/>
</dbReference>
<dbReference type="Gene3D" id="3.40.50.150">
    <property type="entry name" value="Vaccinia Virus protein VP39"/>
    <property type="match status" value="1"/>
</dbReference>
<dbReference type="EMBL" id="LSBH01000006">
    <property type="protein sequence ID" value="OAQ77250.1"/>
    <property type="molecule type" value="Genomic_DNA"/>
</dbReference>
<dbReference type="CDD" id="cd02440">
    <property type="entry name" value="AdoMet_MTases"/>
    <property type="match status" value="1"/>
</dbReference>